<dbReference type="GO" id="GO:0000978">
    <property type="term" value="F:RNA polymerase II cis-regulatory region sequence-specific DNA binding"/>
    <property type="evidence" value="ECO:0007669"/>
    <property type="project" value="TreeGrafter"/>
</dbReference>
<dbReference type="InterPro" id="IPR036864">
    <property type="entry name" value="Zn2-C6_fun-type_DNA-bd_sf"/>
</dbReference>
<dbReference type="PANTHER" id="PTHR47424:SF15">
    <property type="entry name" value="ZN(II)2CYS6 TRANSCRIPTION FACTOR (EUROFUNG)"/>
    <property type="match status" value="1"/>
</dbReference>
<dbReference type="SMART" id="SM00906">
    <property type="entry name" value="Fungal_trans"/>
    <property type="match status" value="1"/>
</dbReference>
<protein>
    <submittedName>
        <fullName evidence="8">Fungal-specific transcription factor domain-containing protein</fullName>
    </submittedName>
</protein>
<feature type="region of interest" description="Disordered" evidence="6">
    <location>
        <begin position="115"/>
        <end position="141"/>
    </location>
</feature>
<dbReference type="PANTHER" id="PTHR47424">
    <property type="entry name" value="REGULATORY PROTEIN GAL4"/>
    <property type="match status" value="1"/>
</dbReference>
<gene>
    <name evidence="8" type="ORF">BDV40DRAFT_196525</name>
</gene>
<evidence type="ECO:0000259" key="7">
    <source>
        <dbReference type="PROSITE" id="PS50048"/>
    </source>
</evidence>
<dbReference type="EMBL" id="ML738646">
    <property type="protein sequence ID" value="KAE8161187.1"/>
    <property type="molecule type" value="Genomic_DNA"/>
</dbReference>
<evidence type="ECO:0000256" key="6">
    <source>
        <dbReference type="SAM" id="MobiDB-lite"/>
    </source>
</evidence>
<evidence type="ECO:0000256" key="4">
    <source>
        <dbReference type="ARBA" id="ARBA00023163"/>
    </source>
</evidence>
<dbReference type="AlphaFoldDB" id="A0A5N6URD0"/>
<dbReference type="OrthoDB" id="2571985at2759"/>
<keyword evidence="4" id="KW-0804">Transcription</keyword>
<evidence type="ECO:0000313" key="8">
    <source>
        <dbReference type="EMBL" id="KAE8161187.1"/>
    </source>
</evidence>
<keyword evidence="5" id="KW-0539">Nucleus</keyword>
<dbReference type="InterPro" id="IPR007219">
    <property type="entry name" value="XnlR_reg_dom"/>
</dbReference>
<evidence type="ECO:0000256" key="3">
    <source>
        <dbReference type="ARBA" id="ARBA00023125"/>
    </source>
</evidence>
<dbReference type="Pfam" id="PF00172">
    <property type="entry name" value="Zn_clus"/>
    <property type="match status" value="1"/>
</dbReference>
<accession>A0A5N6URD0</accession>
<feature type="compositionally biased region" description="Polar residues" evidence="6">
    <location>
        <begin position="118"/>
        <end position="134"/>
    </location>
</feature>
<dbReference type="GO" id="GO:0000981">
    <property type="term" value="F:DNA-binding transcription factor activity, RNA polymerase II-specific"/>
    <property type="evidence" value="ECO:0007669"/>
    <property type="project" value="InterPro"/>
</dbReference>
<reference evidence="8 9" key="1">
    <citation type="submission" date="2019-04" db="EMBL/GenBank/DDBJ databases">
        <title>Friends and foes A comparative genomics study of 23 Aspergillus species from section Flavi.</title>
        <authorList>
            <consortium name="DOE Joint Genome Institute"/>
            <person name="Kjaerbolling I."/>
            <person name="Vesth T."/>
            <person name="Frisvad J.C."/>
            <person name="Nybo J.L."/>
            <person name="Theobald S."/>
            <person name="Kildgaard S."/>
            <person name="Isbrandt T."/>
            <person name="Kuo A."/>
            <person name="Sato A."/>
            <person name="Lyhne E.K."/>
            <person name="Kogle M.E."/>
            <person name="Wiebenga A."/>
            <person name="Kun R.S."/>
            <person name="Lubbers R.J."/>
            <person name="Makela M.R."/>
            <person name="Barry K."/>
            <person name="Chovatia M."/>
            <person name="Clum A."/>
            <person name="Daum C."/>
            <person name="Haridas S."/>
            <person name="He G."/>
            <person name="LaButti K."/>
            <person name="Lipzen A."/>
            <person name="Mondo S."/>
            <person name="Riley R."/>
            <person name="Salamov A."/>
            <person name="Simmons B.A."/>
            <person name="Magnuson J.K."/>
            <person name="Henrissat B."/>
            <person name="Mortensen U.H."/>
            <person name="Larsen T.O."/>
            <person name="Devries R.P."/>
            <person name="Grigoriev I.V."/>
            <person name="Machida M."/>
            <person name="Baker S.E."/>
            <person name="Andersen M.R."/>
        </authorList>
    </citation>
    <scope>NUCLEOTIDE SEQUENCE [LARGE SCALE GENOMIC DNA]</scope>
    <source>
        <strain evidence="8 9">CBS 117626</strain>
    </source>
</reference>
<dbReference type="SUPFAM" id="SSF57701">
    <property type="entry name" value="Zn2/Cys6 DNA-binding domain"/>
    <property type="match status" value="1"/>
</dbReference>
<dbReference type="GO" id="GO:0000435">
    <property type="term" value="P:positive regulation of transcription from RNA polymerase II promoter by galactose"/>
    <property type="evidence" value="ECO:0007669"/>
    <property type="project" value="TreeGrafter"/>
</dbReference>
<dbReference type="Pfam" id="PF04082">
    <property type="entry name" value="Fungal_trans"/>
    <property type="match status" value="1"/>
</dbReference>
<keyword evidence="2" id="KW-0805">Transcription regulation</keyword>
<evidence type="ECO:0000256" key="5">
    <source>
        <dbReference type="ARBA" id="ARBA00023242"/>
    </source>
</evidence>
<evidence type="ECO:0000256" key="1">
    <source>
        <dbReference type="ARBA" id="ARBA00022723"/>
    </source>
</evidence>
<sequence length="831" mass="92250">MNRGEAITAKLRASRRRHPRASRACETCRVRKTKCDQAQPCSYCAYHALDCVYRAPGQNESSTPIVKRHAQVRGVNRAPRDQVRPSPWPEVSSPNQLASPHRGPLDVLAGEAARAPRTTISRNATSPGCSSPKNGNDVLAVPTPEVYDSASRDGLSGINLHTNGTEFYGNSSNLAFLGNLYARARNQAEAKTLNVPEILSSNFLDEGCLALDQSSTVKYASPRQALHSTVDKERENAKPATSATQLSIVNLLYNPGYPSTSPPQISGRPENDGNRQGSIAGNQSNLPRTFPDHEDAVVLAIDELSDEAQLEIEKIFIASYFSNKHYIHPMLCKNAFMRRCEQEAFVVSKRRAFYRRSSKFKGLYFAVVALGAINASPNETSLLDHYANCSADRRKYNFAGKPSALDFADFYFGITKQALGDIFESCSLESAQALLLLSVFCQNALRPHSCFMYSGMAIRTAIAIGLASGMSSLPLSTRKEGRRTWWCIYSHEVEMCCSSGRLDSLKQLDHYQVSLPLLKANSSKTHDPEAEEDDVAMIPVMVALAQIMSEASHLLYHSPKRPTSEMSQIAISLDNKLEKWKSNLPSFLNVDAASLNDPEWAFKQKLVLRLRFYNTRILIHRPFLAASACTAESPNLLQHGHICLTAARTSIQMQYESFLHRTYIRTWWYNTTYALYGAMILLHLILSGFPGINEGELLKDVEKSLEIFDSMTNIVVARRCSEMIREVLDVARACVARHRAVSVVPDLPPHVDTNIDLSSLETNNDQNVHTRADMAPLVSQGVDGDFFFSLFNQDSQPDTRAEILANLVDPTILEDFAFGNGGNDFSYLLES</sequence>
<name>A0A5N6URD0_ASPTM</name>
<proteinExistence type="predicted"/>
<keyword evidence="9" id="KW-1185">Reference proteome</keyword>
<feature type="domain" description="Zn(2)-C6 fungal-type" evidence="7">
    <location>
        <begin position="24"/>
        <end position="53"/>
    </location>
</feature>
<dbReference type="CDD" id="cd12148">
    <property type="entry name" value="fungal_TF_MHR"/>
    <property type="match status" value="1"/>
</dbReference>
<evidence type="ECO:0000256" key="2">
    <source>
        <dbReference type="ARBA" id="ARBA00023015"/>
    </source>
</evidence>
<dbReference type="GO" id="GO:0006351">
    <property type="term" value="P:DNA-templated transcription"/>
    <property type="evidence" value="ECO:0007669"/>
    <property type="project" value="InterPro"/>
</dbReference>
<dbReference type="Gene3D" id="4.10.240.10">
    <property type="entry name" value="Zn(2)-C6 fungal-type DNA-binding domain"/>
    <property type="match status" value="1"/>
</dbReference>
<dbReference type="Proteomes" id="UP000326950">
    <property type="component" value="Unassembled WGS sequence"/>
</dbReference>
<dbReference type="SMART" id="SM00066">
    <property type="entry name" value="GAL4"/>
    <property type="match status" value="1"/>
</dbReference>
<organism evidence="8 9">
    <name type="scientific">Aspergillus tamarii</name>
    <dbReference type="NCBI Taxonomy" id="41984"/>
    <lineage>
        <taxon>Eukaryota</taxon>
        <taxon>Fungi</taxon>
        <taxon>Dikarya</taxon>
        <taxon>Ascomycota</taxon>
        <taxon>Pezizomycotina</taxon>
        <taxon>Eurotiomycetes</taxon>
        <taxon>Eurotiomycetidae</taxon>
        <taxon>Eurotiales</taxon>
        <taxon>Aspergillaceae</taxon>
        <taxon>Aspergillus</taxon>
        <taxon>Aspergillus subgen. Circumdati</taxon>
    </lineage>
</organism>
<keyword evidence="3" id="KW-0238">DNA-binding</keyword>
<evidence type="ECO:0000313" key="9">
    <source>
        <dbReference type="Proteomes" id="UP000326950"/>
    </source>
</evidence>
<feature type="compositionally biased region" description="Polar residues" evidence="6">
    <location>
        <begin position="274"/>
        <end position="287"/>
    </location>
</feature>
<feature type="region of interest" description="Disordered" evidence="6">
    <location>
        <begin position="259"/>
        <end position="287"/>
    </location>
</feature>
<dbReference type="GO" id="GO:0008270">
    <property type="term" value="F:zinc ion binding"/>
    <property type="evidence" value="ECO:0007669"/>
    <property type="project" value="InterPro"/>
</dbReference>
<keyword evidence="1" id="KW-0479">Metal-binding</keyword>
<dbReference type="GO" id="GO:0005634">
    <property type="term" value="C:nucleus"/>
    <property type="evidence" value="ECO:0007669"/>
    <property type="project" value="TreeGrafter"/>
</dbReference>
<dbReference type="PROSITE" id="PS50048">
    <property type="entry name" value="ZN2_CY6_FUNGAL_2"/>
    <property type="match status" value="1"/>
</dbReference>
<dbReference type="InterPro" id="IPR001138">
    <property type="entry name" value="Zn2Cys6_DnaBD"/>
</dbReference>
<dbReference type="PROSITE" id="PS00463">
    <property type="entry name" value="ZN2_CY6_FUNGAL_1"/>
    <property type="match status" value="1"/>
</dbReference>
<dbReference type="CDD" id="cd00067">
    <property type="entry name" value="GAL4"/>
    <property type="match status" value="1"/>
</dbReference>
<feature type="region of interest" description="Disordered" evidence="6">
    <location>
        <begin position="75"/>
        <end position="103"/>
    </location>
</feature>
<dbReference type="InterPro" id="IPR051127">
    <property type="entry name" value="Fungal_SecMet_Regulators"/>
</dbReference>